<protein>
    <submittedName>
        <fullName evidence="1">Uncharacterized protein</fullName>
    </submittedName>
</protein>
<accession>A0A3P7IIQ0</accession>
<name>A0A3P7IIQ0_STRVU</name>
<keyword evidence="2" id="KW-1185">Reference proteome</keyword>
<sequence length="73" mass="7951">MEEALQKALHEELKPYGRGGGGCINSGRGYEGKSIGKIFVKSNIKKGVGFLENEFTRIAFIIAFVVTLSANFL</sequence>
<evidence type="ECO:0000313" key="2">
    <source>
        <dbReference type="Proteomes" id="UP000270094"/>
    </source>
</evidence>
<dbReference type="Proteomes" id="UP000270094">
    <property type="component" value="Unassembled WGS sequence"/>
</dbReference>
<dbReference type="AlphaFoldDB" id="A0A3P7IIQ0"/>
<dbReference type="EMBL" id="UYYB01027712">
    <property type="protein sequence ID" value="VDM72880.1"/>
    <property type="molecule type" value="Genomic_DNA"/>
</dbReference>
<organism evidence="1 2">
    <name type="scientific">Strongylus vulgaris</name>
    <name type="common">Blood worm</name>
    <dbReference type="NCBI Taxonomy" id="40348"/>
    <lineage>
        <taxon>Eukaryota</taxon>
        <taxon>Metazoa</taxon>
        <taxon>Ecdysozoa</taxon>
        <taxon>Nematoda</taxon>
        <taxon>Chromadorea</taxon>
        <taxon>Rhabditida</taxon>
        <taxon>Rhabditina</taxon>
        <taxon>Rhabditomorpha</taxon>
        <taxon>Strongyloidea</taxon>
        <taxon>Strongylidae</taxon>
        <taxon>Strongylus</taxon>
    </lineage>
</organism>
<reference evidence="1 2" key="1">
    <citation type="submission" date="2018-11" db="EMBL/GenBank/DDBJ databases">
        <authorList>
            <consortium name="Pathogen Informatics"/>
        </authorList>
    </citation>
    <scope>NUCLEOTIDE SEQUENCE [LARGE SCALE GENOMIC DNA]</scope>
</reference>
<gene>
    <name evidence="1" type="ORF">SVUK_LOCUS7878</name>
</gene>
<proteinExistence type="predicted"/>
<evidence type="ECO:0000313" key="1">
    <source>
        <dbReference type="EMBL" id="VDM72880.1"/>
    </source>
</evidence>